<keyword evidence="8 11" id="KW-1133">Transmembrane helix</keyword>
<keyword evidence="13" id="KW-1185">Reference proteome</keyword>
<dbReference type="PANTHER" id="PTHR30042:SF2">
    <property type="entry name" value="POTASSIUM-TRANSPORTING ATPASE KDPC SUBUNIT"/>
    <property type="match status" value="1"/>
</dbReference>
<keyword evidence="6 11" id="KW-0067">ATP-binding</keyword>
<feature type="transmembrane region" description="Helical" evidence="11">
    <location>
        <begin position="21"/>
        <end position="45"/>
    </location>
</feature>
<evidence type="ECO:0000256" key="1">
    <source>
        <dbReference type="ARBA" id="ARBA00022448"/>
    </source>
</evidence>
<keyword evidence="2 11" id="KW-1003">Cell membrane</keyword>
<evidence type="ECO:0000256" key="10">
    <source>
        <dbReference type="ARBA" id="ARBA00023136"/>
    </source>
</evidence>
<dbReference type="InterPro" id="IPR003820">
    <property type="entry name" value="KdpC"/>
</dbReference>
<dbReference type="Pfam" id="PF02669">
    <property type="entry name" value="KdpC"/>
    <property type="match status" value="1"/>
</dbReference>
<evidence type="ECO:0000256" key="11">
    <source>
        <dbReference type="HAMAP-Rule" id="MF_00276"/>
    </source>
</evidence>
<evidence type="ECO:0000256" key="6">
    <source>
        <dbReference type="ARBA" id="ARBA00022840"/>
    </source>
</evidence>
<evidence type="ECO:0000256" key="8">
    <source>
        <dbReference type="ARBA" id="ARBA00022989"/>
    </source>
</evidence>
<keyword evidence="10 11" id="KW-0472">Membrane</keyword>
<sequence>MANDYFRTPSIPSQLLTALRATVVFLVLCGLIYTSVATFLGGLLFPHQATGSLIERNGQTIGSSLVGQPFESTQYFYGRPSSADYDPTATAGSNLAPSNPELRERVSRDSEWIQAKEGVNANAVPVDLVAASGAGLDPNISPEAAELQAPRVAEARGIPVATVRAVIKQHTQGPQWGLFGQPRVNVLELNLALDAQQ</sequence>
<evidence type="ECO:0000256" key="2">
    <source>
        <dbReference type="ARBA" id="ARBA00022475"/>
    </source>
</evidence>
<keyword evidence="9 11" id="KW-0406">Ion transport</keyword>
<dbReference type="RefSeq" id="WP_133040694.1">
    <property type="nucleotide sequence ID" value="NZ_SLWF01000059.1"/>
</dbReference>
<protein>
    <recommendedName>
        <fullName evidence="11">Potassium-transporting ATPase KdpC subunit</fullName>
    </recommendedName>
    <alternativeName>
        <fullName evidence="11">ATP phosphohydrolase [potassium-transporting] C chain</fullName>
    </alternativeName>
    <alternativeName>
        <fullName evidence="11">Potassium-binding and translocating subunit C</fullName>
    </alternativeName>
    <alternativeName>
        <fullName evidence="11">Potassium-translocating ATPase C chain</fullName>
    </alternativeName>
</protein>
<evidence type="ECO:0000313" key="12">
    <source>
        <dbReference type="EMBL" id="TCN76092.1"/>
    </source>
</evidence>
<keyword evidence="1 11" id="KW-0813">Transport</keyword>
<dbReference type="GO" id="GO:0005886">
    <property type="term" value="C:plasma membrane"/>
    <property type="evidence" value="ECO:0007669"/>
    <property type="project" value="UniProtKB-SubCell"/>
</dbReference>
<gene>
    <name evidence="11" type="primary">kdpC</name>
    <name evidence="12" type="ORF">EDC91_1593</name>
</gene>
<keyword evidence="7 11" id="KW-0630">Potassium</keyword>
<dbReference type="AlphaFoldDB" id="A0A4V2RRD3"/>
<dbReference type="HAMAP" id="MF_00276">
    <property type="entry name" value="KdpC"/>
    <property type="match status" value="1"/>
</dbReference>
<comment type="similarity">
    <text evidence="11">Belongs to the KdpC family.</text>
</comment>
<name>A0A4V2RRD3_9GAMM</name>
<keyword evidence="3 11" id="KW-0633">Potassium transport</keyword>
<dbReference type="EMBL" id="SLWF01000059">
    <property type="protein sequence ID" value="TCN76092.1"/>
    <property type="molecule type" value="Genomic_DNA"/>
</dbReference>
<proteinExistence type="inferred from homology"/>
<comment type="subcellular location">
    <subcellularLocation>
        <location evidence="11">Cell membrane</location>
        <topology evidence="11">Single-pass membrane protein</topology>
    </subcellularLocation>
</comment>
<dbReference type="OrthoDB" id="9788285at2"/>
<keyword evidence="4 11" id="KW-0812">Transmembrane</keyword>
<evidence type="ECO:0000256" key="4">
    <source>
        <dbReference type="ARBA" id="ARBA00022692"/>
    </source>
</evidence>
<dbReference type="NCBIfam" id="TIGR00681">
    <property type="entry name" value="kdpC"/>
    <property type="match status" value="1"/>
</dbReference>
<comment type="subunit">
    <text evidence="11">The system is composed of three essential subunits: KdpA, KdpB and KdpC.</text>
</comment>
<keyword evidence="5 11" id="KW-0547">Nucleotide-binding</keyword>
<evidence type="ECO:0000256" key="9">
    <source>
        <dbReference type="ARBA" id="ARBA00023065"/>
    </source>
</evidence>
<comment type="function">
    <text evidence="11">Part of the high-affinity ATP-driven potassium transport (or Kdp) system, which catalyzes the hydrolysis of ATP coupled with the electrogenic transport of potassium into the cytoplasm. This subunit acts as a catalytic chaperone that increases the ATP-binding affinity of the ATP-hydrolyzing subunit KdpB by the formation of a transient KdpB/KdpC/ATP ternary complex.</text>
</comment>
<dbReference type="GO" id="GO:0008556">
    <property type="term" value="F:P-type potassium transmembrane transporter activity"/>
    <property type="evidence" value="ECO:0007669"/>
    <property type="project" value="InterPro"/>
</dbReference>
<dbReference type="PANTHER" id="PTHR30042">
    <property type="entry name" value="POTASSIUM-TRANSPORTING ATPASE C CHAIN"/>
    <property type="match status" value="1"/>
</dbReference>
<dbReference type="Proteomes" id="UP000294832">
    <property type="component" value="Unassembled WGS sequence"/>
</dbReference>
<organism evidence="12 13">
    <name type="scientific">Shewanella fodinae</name>
    <dbReference type="NCBI Taxonomy" id="552357"/>
    <lineage>
        <taxon>Bacteria</taxon>
        <taxon>Pseudomonadati</taxon>
        <taxon>Pseudomonadota</taxon>
        <taxon>Gammaproteobacteria</taxon>
        <taxon>Alteromonadales</taxon>
        <taxon>Shewanellaceae</taxon>
        <taxon>Shewanella</taxon>
    </lineage>
</organism>
<evidence type="ECO:0000313" key="13">
    <source>
        <dbReference type="Proteomes" id="UP000294832"/>
    </source>
</evidence>
<dbReference type="NCBIfam" id="NF001454">
    <property type="entry name" value="PRK00315.1"/>
    <property type="match status" value="1"/>
</dbReference>
<dbReference type="PIRSF" id="PIRSF001296">
    <property type="entry name" value="K_ATPase_KdpC"/>
    <property type="match status" value="1"/>
</dbReference>
<evidence type="ECO:0000256" key="7">
    <source>
        <dbReference type="ARBA" id="ARBA00022958"/>
    </source>
</evidence>
<evidence type="ECO:0000256" key="5">
    <source>
        <dbReference type="ARBA" id="ARBA00022741"/>
    </source>
</evidence>
<dbReference type="GO" id="GO:0005524">
    <property type="term" value="F:ATP binding"/>
    <property type="evidence" value="ECO:0007669"/>
    <property type="project" value="UniProtKB-UniRule"/>
</dbReference>
<comment type="caution">
    <text evidence="12">The sequence shown here is derived from an EMBL/GenBank/DDBJ whole genome shotgun (WGS) entry which is preliminary data.</text>
</comment>
<accession>A0A4V2RRD3</accession>
<reference evidence="12 13" key="1">
    <citation type="submission" date="2019-03" db="EMBL/GenBank/DDBJ databases">
        <title>Freshwater and sediment microbial communities from various areas in North America, analyzing microbe dynamics in response to fracking.</title>
        <authorList>
            <person name="Lamendella R."/>
        </authorList>
    </citation>
    <scope>NUCLEOTIDE SEQUENCE [LARGE SCALE GENOMIC DNA]</scope>
    <source>
        <strain evidence="12 13">74A</strain>
    </source>
</reference>
<evidence type="ECO:0000256" key="3">
    <source>
        <dbReference type="ARBA" id="ARBA00022538"/>
    </source>
</evidence>